<evidence type="ECO:0000256" key="5">
    <source>
        <dbReference type="ARBA" id="ARBA00022694"/>
    </source>
</evidence>
<organism evidence="9 10">
    <name type="scientific">Pleomassaria siparia CBS 279.74</name>
    <dbReference type="NCBI Taxonomy" id="1314801"/>
    <lineage>
        <taxon>Eukaryota</taxon>
        <taxon>Fungi</taxon>
        <taxon>Dikarya</taxon>
        <taxon>Ascomycota</taxon>
        <taxon>Pezizomycotina</taxon>
        <taxon>Dothideomycetes</taxon>
        <taxon>Pleosporomycetidae</taxon>
        <taxon>Pleosporales</taxon>
        <taxon>Pleomassariaceae</taxon>
        <taxon>Pleomassaria</taxon>
    </lineage>
</organism>
<dbReference type="GO" id="GO:0000408">
    <property type="term" value="C:EKC/KEOPS complex"/>
    <property type="evidence" value="ECO:0007669"/>
    <property type="project" value="TreeGrafter"/>
</dbReference>
<proteinExistence type="inferred from homology"/>
<dbReference type="PANTHER" id="PTHR15840">
    <property type="entry name" value="CGI-121 FAMILY MEMBER"/>
    <property type="match status" value="1"/>
</dbReference>
<comment type="similarity">
    <text evidence="2 8">Belongs to the CGI121/TPRKB family.</text>
</comment>
<evidence type="ECO:0000256" key="7">
    <source>
        <dbReference type="ARBA" id="ARBA00025043"/>
    </source>
</evidence>
<dbReference type="AlphaFoldDB" id="A0A6G1K628"/>
<sequence length="202" mass="22205">MAAVRTFSLPHYPDYPIQVALFKDVKNATFLRSQLLEANADFDYAFIDATMILTPLHLLHPTFLSLHLALSTPPRLKSRTPHSEIIFRLHPNNNIGESYRKFGITDTTTSLIAVKLSLTPEITSESVAKHLGDVVEGTSVEIGENGEQLGEMCQVSKIRKVYKLGDGGKPKGKKGVVNGDADVDERKQMESVILGIMSVKGT</sequence>
<evidence type="ECO:0000256" key="1">
    <source>
        <dbReference type="ARBA" id="ARBA00004123"/>
    </source>
</evidence>
<dbReference type="GO" id="GO:0005829">
    <property type="term" value="C:cytosol"/>
    <property type="evidence" value="ECO:0007669"/>
    <property type="project" value="TreeGrafter"/>
</dbReference>
<keyword evidence="5" id="KW-0819">tRNA processing</keyword>
<dbReference type="GO" id="GO:0005634">
    <property type="term" value="C:nucleus"/>
    <property type="evidence" value="ECO:0007669"/>
    <property type="project" value="UniProtKB-SubCell"/>
</dbReference>
<evidence type="ECO:0000256" key="6">
    <source>
        <dbReference type="ARBA" id="ARBA00023242"/>
    </source>
</evidence>
<evidence type="ECO:0000313" key="9">
    <source>
        <dbReference type="EMBL" id="KAF2708073.1"/>
    </source>
</evidence>
<dbReference type="GO" id="GO:0002949">
    <property type="term" value="P:tRNA threonylcarbamoyladenosine modification"/>
    <property type="evidence" value="ECO:0007669"/>
    <property type="project" value="TreeGrafter"/>
</dbReference>
<keyword evidence="10" id="KW-1185">Reference proteome</keyword>
<name>A0A6G1K628_9PLEO</name>
<dbReference type="Proteomes" id="UP000799428">
    <property type="component" value="Unassembled WGS sequence"/>
</dbReference>
<evidence type="ECO:0000313" key="10">
    <source>
        <dbReference type="Proteomes" id="UP000799428"/>
    </source>
</evidence>
<dbReference type="InterPro" id="IPR036504">
    <property type="entry name" value="CGI121/TPRKB_sf"/>
</dbReference>
<evidence type="ECO:0000256" key="3">
    <source>
        <dbReference type="ARBA" id="ARBA00015316"/>
    </source>
</evidence>
<evidence type="ECO:0000256" key="4">
    <source>
        <dbReference type="ARBA" id="ARBA00016009"/>
    </source>
</evidence>
<comment type="function">
    <text evidence="7">Component of the EKC/KEOPS complex that is required for the formation of a threonylcarbamoyl group on adenosine at position 37 (t(6)A37) in tRNAs that read codons beginning with adenine. The complex is probably involved in the transfer of the threonylcarbamoyl moiety of threonylcarbamoyl-AMP (TC-AMP) to the N6 group of A37. CGI121 acts as an allosteric effector that regulates the t(6)A activity of the complex. The EKC/KEOPS complex also promotes both telomere uncapping and telomere elongation. The complex is required for efficient recruitment of transcriptional coactivators. CGI121 is not required for tRNA modification.</text>
</comment>
<accession>A0A6G1K628</accession>
<evidence type="ECO:0000256" key="2">
    <source>
        <dbReference type="ARBA" id="ARBA00005546"/>
    </source>
</evidence>
<keyword evidence="6 8" id="KW-0539">Nucleus</keyword>
<evidence type="ECO:0000256" key="8">
    <source>
        <dbReference type="RuleBase" id="RU004398"/>
    </source>
</evidence>
<gene>
    <name evidence="9" type="ORF">K504DRAFT_503257</name>
</gene>
<dbReference type="OrthoDB" id="329139at2759"/>
<dbReference type="Gene3D" id="3.30.2380.10">
    <property type="entry name" value="CGI121/TPRKB"/>
    <property type="match status" value="1"/>
</dbReference>
<dbReference type="Pfam" id="PF08617">
    <property type="entry name" value="CGI-121"/>
    <property type="match status" value="1"/>
</dbReference>
<reference evidence="9" key="1">
    <citation type="journal article" date="2020" name="Stud. Mycol.">
        <title>101 Dothideomycetes genomes: a test case for predicting lifestyles and emergence of pathogens.</title>
        <authorList>
            <person name="Haridas S."/>
            <person name="Albert R."/>
            <person name="Binder M."/>
            <person name="Bloem J."/>
            <person name="Labutti K."/>
            <person name="Salamov A."/>
            <person name="Andreopoulos B."/>
            <person name="Baker S."/>
            <person name="Barry K."/>
            <person name="Bills G."/>
            <person name="Bluhm B."/>
            <person name="Cannon C."/>
            <person name="Castanera R."/>
            <person name="Culley D."/>
            <person name="Daum C."/>
            <person name="Ezra D."/>
            <person name="Gonzalez J."/>
            <person name="Henrissat B."/>
            <person name="Kuo A."/>
            <person name="Liang C."/>
            <person name="Lipzen A."/>
            <person name="Lutzoni F."/>
            <person name="Magnuson J."/>
            <person name="Mondo S."/>
            <person name="Nolan M."/>
            <person name="Ohm R."/>
            <person name="Pangilinan J."/>
            <person name="Park H.-J."/>
            <person name="Ramirez L."/>
            <person name="Alfaro M."/>
            <person name="Sun H."/>
            <person name="Tritt A."/>
            <person name="Yoshinaga Y."/>
            <person name="Zwiers L.-H."/>
            <person name="Turgeon B."/>
            <person name="Goodwin S."/>
            <person name="Spatafora J."/>
            <person name="Crous P."/>
            <person name="Grigoriev I."/>
        </authorList>
    </citation>
    <scope>NUCLEOTIDE SEQUENCE</scope>
    <source>
        <strain evidence="9">CBS 279.74</strain>
    </source>
</reference>
<dbReference type="SUPFAM" id="SSF143870">
    <property type="entry name" value="PF0523-like"/>
    <property type="match status" value="1"/>
</dbReference>
<protein>
    <recommendedName>
        <fullName evidence="4">EKC/KEOPS complex subunit CGI121</fullName>
    </recommendedName>
    <alternativeName>
        <fullName evidence="3">EKC/KEOPS complex subunit cgi121</fullName>
    </alternativeName>
</protein>
<comment type="subcellular location">
    <subcellularLocation>
        <location evidence="1">Nucleus</location>
    </subcellularLocation>
</comment>
<dbReference type="PANTHER" id="PTHR15840:SF10">
    <property type="entry name" value="EKC_KEOPS COMPLEX SUBUNIT TPRKB"/>
    <property type="match status" value="1"/>
</dbReference>
<dbReference type="InterPro" id="IPR013926">
    <property type="entry name" value="CGI121/TPRKB"/>
</dbReference>
<dbReference type="EMBL" id="MU005772">
    <property type="protein sequence ID" value="KAF2708073.1"/>
    <property type="molecule type" value="Genomic_DNA"/>
</dbReference>